<evidence type="ECO:0000313" key="2">
    <source>
        <dbReference type="Proteomes" id="UP000198588"/>
    </source>
</evidence>
<dbReference type="STRING" id="1165689.SAMN02927914_05679"/>
<sequence>MQLITEEDMRTLLENGRRAAANPNYDPYPVLKLFTPDADATWLISQADPDEPDILFGLCDLGVGFPELGTVKLSEIAAIRGPVGLPVERDTVFRAERPISEYADLANEAGSITV</sequence>
<proteinExistence type="predicted"/>
<protein>
    <recommendedName>
        <fullName evidence="3">DUF2958 domain-containing protein</fullName>
    </recommendedName>
</protein>
<dbReference type="Pfam" id="PF11171">
    <property type="entry name" value="DUF2958"/>
    <property type="match status" value="1"/>
</dbReference>
<dbReference type="EMBL" id="FMXM01000024">
    <property type="protein sequence ID" value="SDA96576.1"/>
    <property type="molecule type" value="Genomic_DNA"/>
</dbReference>
<accession>A0A1G5ZQ04</accession>
<dbReference type="InterPro" id="IPR021341">
    <property type="entry name" value="DUF2958"/>
</dbReference>
<dbReference type="Proteomes" id="UP000198588">
    <property type="component" value="Unassembled WGS sequence"/>
</dbReference>
<dbReference type="OrthoDB" id="1070337at2"/>
<organism evidence="1 2">
    <name type="scientific">Mesorhizobium qingshengii</name>
    <dbReference type="NCBI Taxonomy" id="1165689"/>
    <lineage>
        <taxon>Bacteria</taxon>
        <taxon>Pseudomonadati</taxon>
        <taxon>Pseudomonadota</taxon>
        <taxon>Alphaproteobacteria</taxon>
        <taxon>Hyphomicrobiales</taxon>
        <taxon>Phyllobacteriaceae</taxon>
        <taxon>Mesorhizobium</taxon>
    </lineage>
</organism>
<dbReference type="RefSeq" id="WP_091585127.1">
    <property type="nucleotide sequence ID" value="NZ_FMXM01000024.1"/>
</dbReference>
<dbReference type="AlphaFoldDB" id="A0A1G5ZQ04"/>
<name>A0A1G5ZQ04_9HYPH</name>
<evidence type="ECO:0000313" key="1">
    <source>
        <dbReference type="EMBL" id="SDA96576.1"/>
    </source>
</evidence>
<reference evidence="1 2" key="1">
    <citation type="submission" date="2016-10" db="EMBL/GenBank/DDBJ databases">
        <authorList>
            <person name="de Groot N.N."/>
        </authorList>
    </citation>
    <scope>NUCLEOTIDE SEQUENCE [LARGE SCALE GENOMIC DNA]</scope>
    <source>
        <strain evidence="1 2">CGMCC 1.12097</strain>
    </source>
</reference>
<evidence type="ECO:0008006" key="3">
    <source>
        <dbReference type="Google" id="ProtNLM"/>
    </source>
</evidence>
<gene>
    <name evidence="1" type="ORF">SAMN02927914_05679</name>
</gene>